<dbReference type="GO" id="GO:0000460">
    <property type="term" value="P:maturation of 5.8S rRNA"/>
    <property type="evidence" value="ECO:0007669"/>
    <property type="project" value="TreeGrafter"/>
</dbReference>
<evidence type="ECO:0000256" key="1">
    <source>
        <dbReference type="SAM" id="MobiDB-lite"/>
    </source>
</evidence>
<dbReference type="EMBL" id="CACTIH010001948">
    <property type="protein sequence ID" value="CAA2969644.1"/>
    <property type="molecule type" value="Genomic_DNA"/>
</dbReference>
<dbReference type="InterPro" id="IPR019324">
    <property type="entry name" value="MPP6"/>
</dbReference>
<comment type="caution">
    <text evidence="2">The sequence shown here is derived from an EMBL/GenBank/DDBJ whole genome shotgun (WGS) entry which is preliminary data.</text>
</comment>
<protein>
    <recommendedName>
        <fullName evidence="4">M-phase phosphoprotein 6</fullName>
    </recommendedName>
</protein>
<feature type="region of interest" description="Disordered" evidence="1">
    <location>
        <begin position="77"/>
        <end position="186"/>
    </location>
</feature>
<evidence type="ECO:0000313" key="2">
    <source>
        <dbReference type="EMBL" id="CAA2969644.1"/>
    </source>
</evidence>
<dbReference type="PANTHER" id="PTHR13582">
    <property type="entry name" value="M-PHASE PHOSPHOPROTEIN 6"/>
    <property type="match status" value="1"/>
</dbReference>
<dbReference type="PANTHER" id="PTHR13582:SF0">
    <property type="entry name" value="M-PHASE PHOSPHOPROTEIN 6"/>
    <property type="match status" value="1"/>
</dbReference>
<organism evidence="2 3">
    <name type="scientific">Olea europaea subsp. europaea</name>
    <dbReference type="NCBI Taxonomy" id="158383"/>
    <lineage>
        <taxon>Eukaryota</taxon>
        <taxon>Viridiplantae</taxon>
        <taxon>Streptophyta</taxon>
        <taxon>Embryophyta</taxon>
        <taxon>Tracheophyta</taxon>
        <taxon>Spermatophyta</taxon>
        <taxon>Magnoliopsida</taxon>
        <taxon>eudicotyledons</taxon>
        <taxon>Gunneridae</taxon>
        <taxon>Pentapetalae</taxon>
        <taxon>asterids</taxon>
        <taxon>lamiids</taxon>
        <taxon>Lamiales</taxon>
        <taxon>Oleaceae</taxon>
        <taxon>Oleeae</taxon>
        <taxon>Olea</taxon>
    </lineage>
</organism>
<dbReference type="AlphaFoldDB" id="A0A8S0QV15"/>
<feature type="region of interest" description="Disordered" evidence="1">
    <location>
        <begin position="21"/>
        <end position="45"/>
    </location>
</feature>
<dbReference type="Gramene" id="OE9A016464T1">
    <property type="protein sequence ID" value="OE9A016464C1"/>
    <property type="gene ID" value="OE9A016464"/>
</dbReference>
<dbReference type="OrthoDB" id="2019850at2759"/>
<reference evidence="2 3" key="1">
    <citation type="submission" date="2019-12" db="EMBL/GenBank/DDBJ databases">
        <authorList>
            <person name="Alioto T."/>
            <person name="Alioto T."/>
            <person name="Gomez Garrido J."/>
        </authorList>
    </citation>
    <scope>NUCLEOTIDE SEQUENCE [LARGE SCALE GENOMIC DNA]</scope>
</reference>
<gene>
    <name evidence="2" type="ORF">OLEA9_A016464</name>
</gene>
<keyword evidence="3" id="KW-1185">Reference proteome</keyword>
<evidence type="ECO:0000313" key="3">
    <source>
        <dbReference type="Proteomes" id="UP000594638"/>
    </source>
</evidence>
<sequence length="186" mass="20952">MAKREISSTLKNLKFMQRALQKEEKLKKEEESTPAGDFPSSTAPKRCVVIFEGDPHPTATRGRMSFLSFNPSIDKLDEVAVSPSQPEASATSTGRQKEKVLNRENGNLQDGSHYLEPDSLSGDASGDLQRKRADASEAPYPNKFPKCFQDDQHSSPSRSRSSQNQHKREKMDWSVLRPPKHQKKKK</sequence>
<dbReference type="Proteomes" id="UP000594638">
    <property type="component" value="Unassembled WGS sequence"/>
</dbReference>
<proteinExistence type="predicted"/>
<accession>A0A8S0QV15</accession>
<evidence type="ECO:0008006" key="4">
    <source>
        <dbReference type="Google" id="ProtNLM"/>
    </source>
</evidence>
<feature type="compositionally biased region" description="Polar residues" evidence="1">
    <location>
        <begin position="82"/>
        <end position="94"/>
    </location>
</feature>
<name>A0A8S0QV15_OLEEU</name>
<feature type="compositionally biased region" description="Basic and acidic residues" evidence="1">
    <location>
        <begin position="21"/>
        <end position="31"/>
    </location>
</feature>